<dbReference type="AlphaFoldDB" id="A0A072TVV5"/>
<reference evidence="2" key="3">
    <citation type="submission" date="2015-04" db="UniProtKB">
        <authorList>
            <consortium name="EnsemblPlants"/>
        </authorList>
    </citation>
    <scope>IDENTIFICATION</scope>
    <source>
        <strain evidence="2">cv. Jemalong A17</strain>
    </source>
</reference>
<reference evidence="1 3" key="1">
    <citation type="journal article" date="2011" name="Nature">
        <title>The Medicago genome provides insight into the evolution of rhizobial symbioses.</title>
        <authorList>
            <person name="Young N.D."/>
            <person name="Debelle F."/>
            <person name="Oldroyd G.E."/>
            <person name="Geurts R."/>
            <person name="Cannon S.B."/>
            <person name="Udvardi M.K."/>
            <person name="Benedito V.A."/>
            <person name="Mayer K.F."/>
            <person name="Gouzy J."/>
            <person name="Schoof H."/>
            <person name="Van de Peer Y."/>
            <person name="Proost S."/>
            <person name="Cook D.R."/>
            <person name="Meyers B.C."/>
            <person name="Spannagl M."/>
            <person name="Cheung F."/>
            <person name="De Mita S."/>
            <person name="Krishnakumar V."/>
            <person name="Gundlach H."/>
            <person name="Zhou S."/>
            <person name="Mudge J."/>
            <person name="Bharti A.K."/>
            <person name="Murray J.D."/>
            <person name="Naoumkina M.A."/>
            <person name="Rosen B."/>
            <person name="Silverstein K.A."/>
            <person name="Tang H."/>
            <person name="Rombauts S."/>
            <person name="Zhao P.X."/>
            <person name="Zhou P."/>
            <person name="Barbe V."/>
            <person name="Bardou P."/>
            <person name="Bechner M."/>
            <person name="Bellec A."/>
            <person name="Berger A."/>
            <person name="Berges H."/>
            <person name="Bidwell S."/>
            <person name="Bisseling T."/>
            <person name="Choisne N."/>
            <person name="Couloux A."/>
            <person name="Denny R."/>
            <person name="Deshpande S."/>
            <person name="Dai X."/>
            <person name="Doyle J.J."/>
            <person name="Dudez A.M."/>
            <person name="Farmer A.D."/>
            <person name="Fouteau S."/>
            <person name="Franken C."/>
            <person name="Gibelin C."/>
            <person name="Gish J."/>
            <person name="Goldstein S."/>
            <person name="Gonzalez A.J."/>
            <person name="Green P.J."/>
            <person name="Hallab A."/>
            <person name="Hartog M."/>
            <person name="Hua A."/>
            <person name="Humphray S.J."/>
            <person name="Jeong D.H."/>
            <person name="Jing Y."/>
            <person name="Jocker A."/>
            <person name="Kenton S.M."/>
            <person name="Kim D.J."/>
            <person name="Klee K."/>
            <person name="Lai H."/>
            <person name="Lang C."/>
            <person name="Lin S."/>
            <person name="Macmil S.L."/>
            <person name="Magdelenat G."/>
            <person name="Matthews L."/>
            <person name="McCorrison J."/>
            <person name="Monaghan E.L."/>
            <person name="Mun J.H."/>
            <person name="Najar F.Z."/>
            <person name="Nicholson C."/>
            <person name="Noirot C."/>
            <person name="O'Bleness M."/>
            <person name="Paule C.R."/>
            <person name="Poulain J."/>
            <person name="Prion F."/>
            <person name="Qin B."/>
            <person name="Qu C."/>
            <person name="Retzel E.F."/>
            <person name="Riddle C."/>
            <person name="Sallet E."/>
            <person name="Samain S."/>
            <person name="Samson N."/>
            <person name="Sanders I."/>
            <person name="Saurat O."/>
            <person name="Scarpelli C."/>
            <person name="Schiex T."/>
            <person name="Segurens B."/>
            <person name="Severin A.J."/>
            <person name="Sherrier D.J."/>
            <person name="Shi R."/>
            <person name="Sims S."/>
            <person name="Singer S.R."/>
            <person name="Sinharoy S."/>
            <person name="Sterck L."/>
            <person name="Viollet A."/>
            <person name="Wang B.B."/>
            <person name="Wang K."/>
            <person name="Wang M."/>
            <person name="Wang X."/>
            <person name="Warfsmann J."/>
            <person name="Weissenbach J."/>
            <person name="White D.D."/>
            <person name="White J.D."/>
            <person name="Wiley G.B."/>
            <person name="Wincker P."/>
            <person name="Xing Y."/>
            <person name="Yang L."/>
            <person name="Yao Z."/>
            <person name="Ying F."/>
            <person name="Zhai J."/>
            <person name="Zhou L."/>
            <person name="Zuber A."/>
            <person name="Denarie J."/>
            <person name="Dixon R.A."/>
            <person name="May G.D."/>
            <person name="Schwartz D.C."/>
            <person name="Rogers J."/>
            <person name="Quetier F."/>
            <person name="Town C.D."/>
            <person name="Roe B.A."/>
        </authorList>
    </citation>
    <scope>NUCLEOTIDE SEQUENCE [LARGE SCALE GENOMIC DNA]</scope>
    <source>
        <strain evidence="1">A17</strain>
        <strain evidence="2 3">cv. Jemalong A17</strain>
    </source>
</reference>
<evidence type="ECO:0000313" key="3">
    <source>
        <dbReference type="Proteomes" id="UP000002051"/>
    </source>
</evidence>
<proteinExistence type="predicted"/>
<protein>
    <submittedName>
        <fullName evidence="1 2">Uncharacterized protein</fullName>
    </submittedName>
</protein>
<dbReference type="Proteomes" id="UP000002051">
    <property type="component" value="Unassembled WGS sequence"/>
</dbReference>
<keyword evidence="3" id="KW-1185">Reference proteome</keyword>
<name>A0A072TVV5_MEDTR</name>
<organism evidence="1 3">
    <name type="scientific">Medicago truncatula</name>
    <name type="common">Barrel medic</name>
    <name type="synonym">Medicago tribuloides</name>
    <dbReference type="NCBI Taxonomy" id="3880"/>
    <lineage>
        <taxon>Eukaryota</taxon>
        <taxon>Viridiplantae</taxon>
        <taxon>Streptophyta</taxon>
        <taxon>Embryophyta</taxon>
        <taxon>Tracheophyta</taxon>
        <taxon>Spermatophyta</taxon>
        <taxon>Magnoliopsida</taxon>
        <taxon>eudicotyledons</taxon>
        <taxon>Gunneridae</taxon>
        <taxon>Pentapetalae</taxon>
        <taxon>rosids</taxon>
        <taxon>fabids</taxon>
        <taxon>Fabales</taxon>
        <taxon>Fabaceae</taxon>
        <taxon>Papilionoideae</taxon>
        <taxon>50 kb inversion clade</taxon>
        <taxon>NPAAA clade</taxon>
        <taxon>Hologalegina</taxon>
        <taxon>IRL clade</taxon>
        <taxon>Trifolieae</taxon>
        <taxon>Medicago</taxon>
    </lineage>
</organism>
<accession>A0A072TVV5</accession>
<dbReference type="EMBL" id="CM001223">
    <property type="protein sequence ID" value="KEH21639.1"/>
    <property type="molecule type" value="Genomic_DNA"/>
</dbReference>
<sequence length="170" mass="19108">MSIKLIITILSYANSLTNFSCRLAKFLNHLLFLPRHGATKRDSTNVLTYYSCYEAFIKAVKLVILAMIDLGNDRSDEDAFKTLLSKLDDDVCTASGRTVSTECGFHEPTQIQIVMRRSPLIHTVIILESSDFDPREENAYFGGELKVTKAVARGHNVLLSSFFLNLLNSR</sequence>
<gene>
    <name evidence="1" type="ordered locus">MTR_7g012295</name>
</gene>
<evidence type="ECO:0000313" key="1">
    <source>
        <dbReference type="EMBL" id="KEH21639.1"/>
    </source>
</evidence>
<evidence type="ECO:0000313" key="2">
    <source>
        <dbReference type="EnsemblPlants" id="KEH21639"/>
    </source>
</evidence>
<dbReference type="HOGENOM" id="CLU_1572995_0_0_1"/>
<dbReference type="EnsemblPlants" id="KEH21639">
    <property type="protein sequence ID" value="KEH21639"/>
    <property type="gene ID" value="MTR_7g012295"/>
</dbReference>
<reference evidence="1 3" key="2">
    <citation type="journal article" date="2014" name="BMC Genomics">
        <title>An improved genome release (version Mt4.0) for the model legume Medicago truncatula.</title>
        <authorList>
            <person name="Tang H."/>
            <person name="Krishnakumar V."/>
            <person name="Bidwell S."/>
            <person name="Rosen B."/>
            <person name="Chan A."/>
            <person name="Zhou S."/>
            <person name="Gentzbittel L."/>
            <person name="Childs K.L."/>
            <person name="Yandell M."/>
            <person name="Gundlach H."/>
            <person name="Mayer K.F."/>
            <person name="Schwartz D.C."/>
            <person name="Town C.D."/>
        </authorList>
    </citation>
    <scope>GENOME REANNOTATION</scope>
    <source>
        <strain evidence="1">A17</strain>
        <strain evidence="2 3">cv. Jemalong A17</strain>
    </source>
</reference>